<dbReference type="HOGENOM" id="CLU_1575746_0_0_9"/>
<dbReference type="PATRIC" id="fig|1379739.3.peg.3627"/>
<protein>
    <submittedName>
        <fullName evidence="1">Uncharacterized protein</fullName>
    </submittedName>
</protein>
<comment type="caution">
    <text evidence="1">The sequence shown here is derived from an EMBL/GenBank/DDBJ whole genome shotgun (WGS) entry which is preliminary data.</text>
</comment>
<dbReference type="OrthoDB" id="2048587at2"/>
<proteinExistence type="predicted"/>
<dbReference type="AlphaFoldDB" id="A0A0D1AFW8"/>
<accession>A0A0D1AFW8</accession>
<name>A0A0D1AFW8_CLOBO</name>
<reference evidence="1 2" key="1">
    <citation type="submission" date="2014-06" db="EMBL/GenBank/DDBJ databases">
        <title>Genome characterization of distinct group I Clostridium botulinum lineages.</title>
        <authorList>
            <person name="Giordani F."/>
            <person name="Anselmo A."/>
            <person name="Fillo S."/>
            <person name="Palozzi A.M."/>
            <person name="Fortunato A."/>
            <person name="Gentile B."/>
            <person name="Ciammaruconi A."/>
            <person name="Anniballi F."/>
            <person name="De Medici D."/>
            <person name="Lista F."/>
        </authorList>
    </citation>
    <scope>NUCLEOTIDE SEQUENCE [LARGE SCALE GENOMIC DNA]</scope>
    <source>
        <strain evidence="1 2">B2 450</strain>
    </source>
</reference>
<dbReference type="EMBL" id="JXSU01000008">
    <property type="protein sequence ID" value="KIS22024.1"/>
    <property type="molecule type" value="Genomic_DNA"/>
</dbReference>
<dbReference type="RefSeq" id="WP_043032495.1">
    <property type="nucleotide sequence ID" value="NZ_JXSU01000008.1"/>
</dbReference>
<dbReference type="Pfam" id="PF23982">
    <property type="entry name" value="XM1_gp53_minor_capsid"/>
    <property type="match status" value="1"/>
</dbReference>
<evidence type="ECO:0000313" key="2">
    <source>
        <dbReference type="Proteomes" id="UP000032250"/>
    </source>
</evidence>
<organism evidence="1 2">
    <name type="scientific">Clostridium botulinum B2 450</name>
    <dbReference type="NCBI Taxonomy" id="1379739"/>
    <lineage>
        <taxon>Bacteria</taxon>
        <taxon>Bacillati</taxon>
        <taxon>Bacillota</taxon>
        <taxon>Clostridia</taxon>
        <taxon>Eubacteriales</taxon>
        <taxon>Clostridiaceae</taxon>
        <taxon>Clostridium</taxon>
    </lineage>
</organism>
<gene>
    <name evidence="1" type="ORF">N495_16165</name>
</gene>
<sequence>MSGKAIGIELNLGYPGTVSRSVDTIITARKLQSNIQDGKETASPVGFGEAVVLNPDNTYSKFRESSTAKDFVGIAVREVKQTIDYYSSAGAYLPAGIMDVLNRGSITVNCNNGTPTAGGKVFIRIKENPAIPDGKVGQFEAIADADNTIEIPNLKWATNKLDKNRVAEVTILTRTI</sequence>
<dbReference type="Proteomes" id="UP000032250">
    <property type="component" value="Unassembled WGS sequence"/>
</dbReference>
<dbReference type="InterPro" id="IPR056914">
    <property type="entry name" value="Gp53-like"/>
</dbReference>
<evidence type="ECO:0000313" key="1">
    <source>
        <dbReference type="EMBL" id="KIS22024.1"/>
    </source>
</evidence>